<organism evidence="3 4">
    <name type="scientific">Daphnia sinensis</name>
    <dbReference type="NCBI Taxonomy" id="1820382"/>
    <lineage>
        <taxon>Eukaryota</taxon>
        <taxon>Metazoa</taxon>
        <taxon>Ecdysozoa</taxon>
        <taxon>Arthropoda</taxon>
        <taxon>Crustacea</taxon>
        <taxon>Branchiopoda</taxon>
        <taxon>Diplostraca</taxon>
        <taxon>Cladocera</taxon>
        <taxon>Anomopoda</taxon>
        <taxon>Daphniidae</taxon>
        <taxon>Daphnia</taxon>
        <taxon>Daphnia similis group</taxon>
    </lineage>
</organism>
<keyword evidence="2" id="KW-0408">Iron</keyword>
<dbReference type="GO" id="GO:0004601">
    <property type="term" value="F:peroxidase activity"/>
    <property type="evidence" value="ECO:0007669"/>
    <property type="project" value="UniProtKB-KW"/>
</dbReference>
<dbReference type="PROSITE" id="PS50292">
    <property type="entry name" value="PEROXIDASE_3"/>
    <property type="match status" value="1"/>
</dbReference>
<dbReference type="GO" id="GO:0020037">
    <property type="term" value="F:heme binding"/>
    <property type="evidence" value="ECO:0007669"/>
    <property type="project" value="InterPro"/>
</dbReference>
<dbReference type="AlphaFoldDB" id="A0AAD5KR61"/>
<comment type="caution">
    <text evidence="3">The sequence shown here is derived from an EMBL/GenBank/DDBJ whole genome shotgun (WGS) entry which is preliminary data.</text>
</comment>
<evidence type="ECO:0000256" key="2">
    <source>
        <dbReference type="PIRSR" id="PIRSR619791-2"/>
    </source>
</evidence>
<proteinExistence type="predicted"/>
<sequence length="112" mass="12685">MTSVDRILGNVLVHKHNHIAAVLLFASCDYNSHWQNASTYEESRRTIIAQVQLITYNGFPSSPPGEELAEHLKLRPLLSCYDRSYDKETDARVSNEFSTAAYRSGHSTLQML</sequence>
<dbReference type="InterPro" id="IPR010255">
    <property type="entry name" value="Haem_peroxidase_sf"/>
</dbReference>
<accession>A0AAD5KR61</accession>
<keyword evidence="4" id="KW-1185">Reference proteome</keyword>
<dbReference type="Pfam" id="PF03098">
    <property type="entry name" value="An_peroxidase"/>
    <property type="match status" value="1"/>
</dbReference>
<dbReference type="SUPFAM" id="SSF48113">
    <property type="entry name" value="Heme-dependent peroxidases"/>
    <property type="match status" value="1"/>
</dbReference>
<dbReference type="InterPro" id="IPR019791">
    <property type="entry name" value="Haem_peroxidase_animal"/>
</dbReference>
<evidence type="ECO:0000313" key="3">
    <source>
        <dbReference type="EMBL" id="KAI9557844.1"/>
    </source>
</evidence>
<protein>
    <submittedName>
        <fullName evidence="3">Uncharacterized protein</fullName>
    </submittedName>
</protein>
<gene>
    <name evidence="3" type="ORF">GHT06_014593</name>
</gene>
<name>A0AAD5KR61_9CRUS</name>
<evidence type="ECO:0000256" key="1">
    <source>
        <dbReference type="ARBA" id="ARBA00022559"/>
    </source>
</evidence>
<dbReference type="Gene3D" id="1.10.640.10">
    <property type="entry name" value="Haem peroxidase domain superfamily, animal type"/>
    <property type="match status" value="1"/>
</dbReference>
<dbReference type="InterPro" id="IPR037120">
    <property type="entry name" value="Haem_peroxidase_sf_animal"/>
</dbReference>
<dbReference type="Proteomes" id="UP000820818">
    <property type="component" value="Linkage Group LG5"/>
</dbReference>
<keyword evidence="1" id="KW-0560">Oxidoreductase</keyword>
<dbReference type="PANTHER" id="PTHR11475">
    <property type="entry name" value="OXIDASE/PEROXIDASE"/>
    <property type="match status" value="1"/>
</dbReference>
<feature type="binding site" evidence="2">
    <location>
        <position position="106"/>
    </location>
    <ligand>
        <name>substrate</name>
    </ligand>
</feature>
<keyword evidence="2" id="KW-0479">Metal-binding</keyword>
<dbReference type="PANTHER" id="PTHR11475:SF141">
    <property type="entry name" value="CARDINAL"/>
    <property type="match status" value="1"/>
</dbReference>
<keyword evidence="1" id="KW-0575">Peroxidase</keyword>
<reference evidence="3 4" key="1">
    <citation type="submission" date="2022-05" db="EMBL/GenBank/DDBJ databases">
        <title>A multi-omics perspective on studying reproductive biology in Daphnia sinensis.</title>
        <authorList>
            <person name="Jia J."/>
        </authorList>
    </citation>
    <scope>NUCLEOTIDE SEQUENCE [LARGE SCALE GENOMIC DNA]</scope>
    <source>
        <strain evidence="3 4">WSL</strain>
    </source>
</reference>
<keyword evidence="2" id="KW-0349">Heme</keyword>
<dbReference type="GO" id="GO:0006979">
    <property type="term" value="P:response to oxidative stress"/>
    <property type="evidence" value="ECO:0007669"/>
    <property type="project" value="InterPro"/>
</dbReference>
<dbReference type="PROSITE" id="PS51257">
    <property type="entry name" value="PROKAR_LIPOPROTEIN"/>
    <property type="match status" value="1"/>
</dbReference>
<dbReference type="EMBL" id="WJBH02000005">
    <property type="protein sequence ID" value="KAI9557844.1"/>
    <property type="molecule type" value="Genomic_DNA"/>
</dbReference>
<evidence type="ECO:0000313" key="4">
    <source>
        <dbReference type="Proteomes" id="UP000820818"/>
    </source>
</evidence>
<dbReference type="GO" id="GO:0046872">
    <property type="term" value="F:metal ion binding"/>
    <property type="evidence" value="ECO:0007669"/>
    <property type="project" value="UniProtKB-KW"/>
</dbReference>